<evidence type="ECO:0000259" key="9">
    <source>
        <dbReference type="Pfam" id="PF11984"/>
    </source>
</evidence>
<name>A0A0S4KVZ4_9BACT</name>
<evidence type="ECO:0000313" key="11">
    <source>
        <dbReference type="Proteomes" id="UP000066284"/>
    </source>
</evidence>
<feature type="transmembrane region" description="Helical" evidence="8">
    <location>
        <begin position="30"/>
        <end position="47"/>
    </location>
</feature>
<gene>
    <name evidence="10" type="ORF">NITINOP_2398</name>
</gene>
<dbReference type="AlphaFoldDB" id="A0A0S4KVZ4"/>
<evidence type="ECO:0000256" key="2">
    <source>
        <dbReference type="ARBA" id="ARBA00022475"/>
    </source>
</evidence>
<dbReference type="EMBL" id="LN885086">
    <property type="protein sequence ID" value="CUQ67370.1"/>
    <property type="molecule type" value="Genomic_DNA"/>
</dbReference>
<dbReference type="GO" id="GO:0006508">
    <property type="term" value="P:proteolysis"/>
    <property type="evidence" value="ECO:0007669"/>
    <property type="project" value="UniProtKB-KW"/>
</dbReference>
<feature type="transmembrane region" description="Helical" evidence="8">
    <location>
        <begin position="288"/>
        <end position="306"/>
    </location>
</feature>
<keyword evidence="7 8" id="KW-0472">Membrane</keyword>
<organism evidence="10 11">
    <name type="scientific">Candidatus Nitrospira inopinata</name>
    <dbReference type="NCBI Taxonomy" id="1715989"/>
    <lineage>
        <taxon>Bacteria</taxon>
        <taxon>Pseudomonadati</taxon>
        <taxon>Nitrospirota</taxon>
        <taxon>Nitrospiria</taxon>
        <taxon>Nitrospirales</taxon>
        <taxon>Nitrospiraceae</taxon>
        <taxon>Nitrospira</taxon>
    </lineage>
</organism>
<feature type="domain" description="Methanolan biosynthesis EpsI" evidence="9">
    <location>
        <begin position="291"/>
        <end position="486"/>
    </location>
</feature>
<dbReference type="InterPro" id="IPR014263">
    <property type="entry name" value="Methanolan_biosynth_EpsI"/>
</dbReference>
<protein>
    <recommendedName>
        <fullName evidence="9">Methanolan biosynthesis EpsI domain-containing protein</fullName>
    </recommendedName>
</protein>
<dbReference type="NCBIfam" id="NF038142">
    <property type="entry name" value="exosort_XrtW"/>
    <property type="match status" value="1"/>
</dbReference>
<dbReference type="NCBIfam" id="TIGR02602">
    <property type="entry name" value="8TM_EpsH"/>
    <property type="match status" value="1"/>
</dbReference>
<evidence type="ECO:0000256" key="8">
    <source>
        <dbReference type="SAM" id="Phobius"/>
    </source>
</evidence>
<dbReference type="NCBIfam" id="TIGR02914">
    <property type="entry name" value="EpsI_fam"/>
    <property type="match status" value="1"/>
</dbReference>
<feature type="transmembrane region" description="Helical" evidence="8">
    <location>
        <begin position="178"/>
        <end position="196"/>
    </location>
</feature>
<dbReference type="KEGG" id="nio:NITINOP_2398"/>
<feature type="transmembrane region" description="Helical" evidence="8">
    <location>
        <begin position="242"/>
        <end position="263"/>
    </location>
</feature>
<sequence length="492" mass="53703">MLGCVLAAAFLFCYIDVLIGMGRQWWNISFYSYAFLIPGISAYLVWVRRDQLWAVQPEPAYVTGTVITAAGLSALIVGRAAGIQTVQQMSLLITVPGVVLFLFGWRVLKVLGLPIAFLGFMIPVWDAVTEPLHLPFQRLSADLGVRLLNLFGIPVYQNGVFIYLPNITLEVAKSCSGVNYLIAVLATSIPLATIVLHSVWKRIGLVVLAVTVSALANSLRVALIGMLAYYDVSGDLHGPYHTLHGIFTSMVGYVVIFVGLWVLSRGQKPALRVAAQGSWKLEWPRVRIAWVVLAALLVLVGVSGYVDRSQPVVLASHGNDVSLVDVGWIGIEVPVSDMVPGADQKWSWAYRARSGEDVRLSLWYFASQSQGKELIHAETSTLHSGATTVKLSLDGQNTIEVNRRIFSEGGKRQAAVFWYDLNGRLLTSPLAVKLYTALDGMTHSRTSGALVWVSTDLPSAGEEGVEQATTRLETFVAQAFPRLTRFLSGSTP</sequence>
<dbReference type="STRING" id="1715989.NITINOP_2398"/>
<feature type="transmembrane region" description="Helical" evidence="8">
    <location>
        <begin position="59"/>
        <end position="80"/>
    </location>
</feature>
<keyword evidence="4 8" id="KW-0812">Transmembrane</keyword>
<feature type="transmembrane region" description="Helical" evidence="8">
    <location>
        <begin position="110"/>
        <end position="128"/>
    </location>
</feature>
<evidence type="ECO:0000256" key="1">
    <source>
        <dbReference type="ARBA" id="ARBA00004651"/>
    </source>
</evidence>
<accession>A0A0S4KVZ4</accession>
<reference evidence="11" key="1">
    <citation type="submission" date="2015-09" db="EMBL/GenBank/DDBJ databases">
        <authorList>
            <person name="Daims H."/>
        </authorList>
    </citation>
    <scope>NUCLEOTIDE SEQUENCE [LARGE SCALE GENOMIC DNA]</scope>
</reference>
<dbReference type="InterPro" id="IPR026392">
    <property type="entry name" value="Exo/Archaeosortase_dom"/>
</dbReference>
<keyword evidence="6 8" id="KW-1133">Transmembrane helix</keyword>
<dbReference type="GO" id="GO:0008233">
    <property type="term" value="F:peptidase activity"/>
    <property type="evidence" value="ECO:0007669"/>
    <property type="project" value="UniProtKB-KW"/>
</dbReference>
<evidence type="ECO:0000256" key="5">
    <source>
        <dbReference type="ARBA" id="ARBA00022801"/>
    </source>
</evidence>
<evidence type="ECO:0000313" key="10">
    <source>
        <dbReference type="EMBL" id="CUQ67370.1"/>
    </source>
</evidence>
<keyword evidence="2" id="KW-1003">Cell membrane</keyword>
<dbReference type="Pfam" id="PF09721">
    <property type="entry name" value="Exosortase_EpsH"/>
    <property type="match status" value="1"/>
</dbReference>
<keyword evidence="5" id="KW-0378">Hydrolase</keyword>
<dbReference type="Proteomes" id="UP000066284">
    <property type="component" value="Chromosome 1"/>
</dbReference>
<evidence type="ECO:0000256" key="3">
    <source>
        <dbReference type="ARBA" id="ARBA00022670"/>
    </source>
</evidence>
<dbReference type="NCBIfam" id="TIGR04178">
    <property type="entry name" value="exo_archaeo"/>
    <property type="match status" value="1"/>
</dbReference>
<dbReference type="InterPro" id="IPR019127">
    <property type="entry name" value="Exosortase"/>
</dbReference>
<dbReference type="InterPro" id="IPR013426">
    <property type="entry name" value="EpsH-like"/>
</dbReference>
<feature type="transmembrane region" description="Helical" evidence="8">
    <location>
        <begin position="203"/>
        <end position="230"/>
    </location>
</feature>
<comment type="subcellular location">
    <subcellularLocation>
        <location evidence="1">Cell membrane</location>
        <topology evidence="1">Multi-pass membrane protein</topology>
    </subcellularLocation>
</comment>
<keyword evidence="3" id="KW-0645">Protease</keyword>
<keyword evidence="11" id="KW-1185">Reference proteome</keyword>
<evidence type="ECO:0000256" key="7">
    <source>
        <dbReference type="ARBA" id="ARBA00023136"/>
    </source>
</evidence>
<dbReference type="Pfam" id="PF11984">
    <property type="entry name" value="DUF3485"/>
    <property type="match status" value="1"/>
</dbReference>
<evidence type="ECO:0000256" key="4">
    <source>
        <dbReference type="ARBA" id="ARBA00022692"/>
    </source>
</evidence>
<proteinExistence type="predicted"/>
<dbReference type="GO" id="GO:0005886">
    <property type="term" value="C:plasma membrane"/>
    <property type="evidence" value="ECO:0007669"/>
    <property type="project" value="UniProtKB-SubCell"/>
</dbReference>
<evidence type="ECO:0000256" key="6">
    <source>
        <dbReference type="ARBA" id="ARBA00022989"/>
    </source>
</evidence>